<dbReference type="InterPro" id="IPR029062">
    <property type="entry name" value="Class_I_gatase-like"/>
</dbReference>
<feature type="compositionally biased region" description="Low complexity" evidence="1">
    <location>
        <begin position="401"/>
        <end position="433"/>
    </location>
</feature>
<evidence type="ECO:0000256" key="2">
    <source>
        <dbReference type="SAM" id="SignalP"/>
    </source>
</evidence>
<organism evidence="3 4">
    <name type="scientific">Vagococcus entomophilus</name>
    <dbReference type="NCBI Taxonomy" id="1160095"/>
    <lineage>
        <taxon>Bacteria</taxon>
        <taxon>Bacillati</taxon>
        <taxon>Bacillota</taxon>
        <taxon>Bacilli</taxon>
        <taxon>Lactobacillales</taxon>
        <taxon>Enterococcaceae</taxon>
        <taxon>Vagococcus</taxon>
    </lineage>
</organism>
<sequence>MKMKKMSQFVLLSTLLLGIGVSNYPTLVHAENNTTPAPSIQPANTTNKNKKILFDNTHAQTAGAADWVIDGGFSDFANALAQDGFYVKELRKATPITLEDLKSYSVFVIPEANIPYKESEQKAISDYVEQGGAVFYIADHYNADRNKNRWDASEVFNGYRRGAYNDPAKGMTAEEKNSSAMQGVVSSDWLANTFGVRFRYNALDNVEHAGNQLLDNTFGLLDGVSSVALHAGSTLAITNPSVAKGLVYLPSGLTSANKWSHAVDQGVYNGGGIAEGAYVAIAKKGLGKAAFIGDSSAVEDASPKYKNEETGAKKNTYNGFSEVSDKTLLLNLANWLSQNESYKTFTEKNISLSSKTILAANEAPEKSTEPQSEPWSTSKASYKWWNPATFAYGSYGYGTTATTGDSSSSSNSSSSDSSTPSSDTSSTTAPTNTEKSYQLNWPEKIPSQEATTVTIQLNGFKPNTTLPNFDIGVYDQTGVQVGFVQSENGTWPTSAGYSQKFSLRTDSTGSCTKQLSIRVEKSGTHSIRLRQNAKALVTNKQFVVE</sequence>
<keyword evidence="4" id="KW-1185">Reference proteome</keyword>
<dbReference type="Proteomes" id="UP000288669">
    <property type="component" value="Unassembled WGS sequence"/>
</dbReference>
<protein>
    <submittedName>
        <fullName evidence="3">DNA-binding protein</fullName>
    </submittedName>
</protein>
<feature type="chain" id="PRO_5019375675" evidence="2">
    <location>
        <begin position="31"/>
        <end position="545"/>
    </location>
</feature>
<keyword evidence="3" id="KW-0238">DNA-binding</keyword>
<dbReference type="EMBL" id="NGJZ01000003">
    <property type="protein sequence ID" value="RSU06647.1"/>
    <property type="molecule type" value="Genomic_DNA"/>
</dbReference>
<dbReference type="InterPro" id="IPR039975">
    <property type="entry name" value="IFT52"/>
</dbReference>
<dbReference type="OrthoDB" id="2339326at2"/>
<keyword evidence="2" id="KW-0732">Signal</keyword>
<proteinExistence type="predicted"/>
<feature type="region of interest" description="Disordered" evidence="1">
    <location>
        <begin position="401"/>
        <end position="441"/>
    </location>
</feature>
<comment type="caution">
    <text evidence="3">The sequence shown here is derived from an EMBL/GenBank/DDBJ whole genome shotgun (WGS) entry which is preliminary data.</text>
</comment>
<evidence type="ECO:0000313" key="3">
    <source>
        <dbReference type="EMBL" id="RSU06647.1"/>
    </source>
</evidence>
<dbReference type="GO" id="GO:0003677">
    <property type="term" value="F:DNA binding"/>
    <property type="evidence" value="ECO:0007669"/>
    <property type="project" value="UniProtKB-KW"/>
</dbReference>
<dbReference type="Gene3D" id="3.40.50.880">
    <property type="match status" value="1"/>
</dbReference>
<dbReference type="PANTHER" id="PTHR12969">
    <property type="entry name" value="NGD5/OSM-6/IFT52"/>
    <property type="match status" value="1"/>
</dbReference>
<dbReference type="PANTHER" id="PTHR12969:SF7">
    <property type="entry name" value="INTRAFLAGELLAR TRANSPORT PROTEIN 52 HOMOLOG"/>
    <property type="match status" value="1"/>
</dbReference>
<dbReference type="AlphaFoldDB" id="A0A430AFY2"/>
<name>A0A430AFY2_9ENTE</name>
<evidence type="ECO:0000313" key="4">
    <source>
        <dbReference type="Proteomes" id="UP000288669"/>
    </source>
</evidence>
<accession>A0A430AFY2</accession>
<reference evidence="3 4" key="1">
    <citation type="submission" date="2017-05" db="EMBL/GenBank/DDBJ databases">
        <title>Vagococcus spp. assemblies.</title>
        <authorList>
            <person name="Gulvik C.A."/>
        </authorList>
    </citation>
    <scope>NUCLEOTIDE SEQUENCE [LARGE SCALE GENOMIC DNA]</scope>
    <source>
        <strain evidence="3 4">DSM 24756</strain>
    </source>
</reference>
<evidence type="ECO:0000256" key="1">
    <source>
        <dbReference type="SAM" id="MobiDB-lite"/>
    </source>
</evidence>
<feature type="signal peptide" evidence="2">
    <location>
        <begin position="1"/>
        <end position="30"/>
    </location>
</feature>
<dbReference type="SUPFAM" id="SSF52317">
    <property type="entry name" value="Class I glutamine amidotransferase-like"/>
    <property type="match status" value="1"/>
</dbReference>
<gene>
    <name evidence="3" type="ORF">CBF30_09575</name>
</gene>